<dbReference type="PANTHER" id="PTHR19818:SF139">
    <property type="entry name" value="PAIR-RULE PROTEIN ODD-PAIRED"/>
    <property type="match status" value="1"/>
</dbReference>
<dbReference type="SMART" id="SM00355">
    <property type="entry name" value="ZnF_C2H2"/>
    <property type="match status" value="2"/>
</dbReference>
<evidence type="ECO:0000256" key="2">
    <source>
        <dbReference type="ARBA" id="ARBA00022737"/>
    </source>
</evidence>
<dbReference type="GO" id="GO:0005634">
    <property type="term" value="C:nucleus"/>
    <property type="evidence" value="ECO:0007669"/>
    <property type="project" value="UniProtKB-ARBA"/>
</dbReference>
<dbReference type="InterPro" id="IPR036236">
    <property type="entry name" value="Znf_C2H2_sf"/>
</dbReference>
<keyword evidence="2" id="KW-0677">Repeat</keyword>
<dbReference type="PROSITE" id="PS00028">
    <property type="entry name" value="ZINC_FINGER_C2H2_1"/>
    <property type="match status" value="2"/>
</dbReference>
<dbReference type="PANTHER" id="PTHR19818">
    <property type="entry name" value="ZINC FINGER PROTEIN ZIC AND GLI"/>
    <property type="match status" value="1"/>
</dbReference>
<dbReference type="GO" id="GO:0045944">
    <property type="term" value="P:positive regulation of transcription by RNA polymerase II"/>
    <property type="evidence" value="ECO:0007669"/>
    <property type="project" value="UniProtKB-ARBA"/>
</dbReference>
<dbReference type="GO" id="GO:0000978">
    <property type="term" value="F:RNA polymerase II cis-regulatory region sequence-specific DNA binding"/>
    <property type="evidence" value="ECO:0007669"/>
    <property type="project" value="TreeGrafter"/>
</dbReference>
<dbReference type="GO" id="GO:0000981">
    <property type="term" value="F:DNA-binding transcription factor activity, RNA polymerase II-specific"/>
    <property type="evidence" value="ECO:0007669"/>
    <property type="project" value="TreeGrafter"/>
</dbReference>
<dbReference type="SUPFAM" id="SSF57667">
    <property type="entry name" value="beta-beta-alpha zinc fingers"/>
    <property type="match status" value="1"/>
</dbReference>
<feature type="compositionally biased region" description="Polar residues" evidence="6">
    <location>
        <begin position="68"/>
        <end position="77"/>
    </location>
</feature>
<evidence type="ECO:0000256" key="3">
    <source>
        <dbReference type="ARBA" id="ARBA00022771"/>
    </source>
</evidence>
<sequence>MSTRSSSASPRPTLPGIQALLPDDQFYKLSAMPTRTAQTIANVNGSDATAPSVYAVQSDSSGRKTGCVSVSGSTASPASPPRQSPGGVRRGGAATATRAGPTTSTEDAFHGPSPGVGCPVPLPYPPHVPARSPSTLQIMHEPNLPTYVIPAGECSPDDDRRHGCGICHRRFNRPSSLRIHMNSHTGEQPFECPFPGCSRRFSVNSNMRRHYRNHREGHTFTPPAPLYGHAEQSHMFYRMTSSPTSTLSSFSDAEEHSDTPTIAPGNNRLYHSPQIRTRSLSEVFPPRGYCPGARPRSCTVPGCDCNEAPMALRPAFQQGSSSRPFARSS</sequence>
<feature type="region of interest" description="Disordered" evidence="6">
    <location>
        <begin position="54"/>
        <end position="115"/>
    </location>
</feature>
<keyword evidence="3 5" id="KW-0863">Zinc-finger</keyword>
<protein>
    <recommendedName>
        <fullName evidence="7">C2H2-type domain-containing protein</fullName>
    </recommendedName>
</protein>
<name>A0A6G6FQF2_9APHY</name>
<dbReference type="InterPro" id="IPR013087">
    <property type="entry name" value="Znf_C2H2_type"/>
</dbReference>
<evidence type="ECO:0000313" key="8">
    <source>
        <dbReference type="EMBL" id="QIE48413.1"/>
    </source>
</evidence>
<dbReference type="InterPro" id="IPR050329">
    <property type="entry name" value="GLI_C2H2-zinc-finger"/>
</dbReference>
<dbReference type="PROSITE" id="PS50157">
    <property type="entry name" value="ZINC_FINGER_C2H2_2"/>
    <property type="match status" value="2"/>
</dbReference>
<dbReference type="OrthoDB" id="6077919at2759"/>
<dbReference type="Pfam" id="PF00096">
    <property type="entry name" value="zf-C2H2"/>
    <property type="match status" value="2"/>
</dbReference>
<feature type="region of interest" description="Disordered" evidence="6">
    <location>
        <begin position="244"/>
        <end position="272"/>
    </location>
</feature>
<organism evidence="8">
    <name type="scientific">Trametes gibbosa</name>
    <dbReference type="NCBI Taxonomy" id="160864"/>
    <lineage>
        <taxon>Eukaryota</taxon>
        <taxon>Fungi</taxon>
        <taxon>Dikarya</taxon>
        <taxon>Basidiomycota</taxon>
        <taxon>Agaricomycotina</taxon>
        <taxon>Agaricomycetes</taxon>
        <taxon>Polyporales</taxon>
        <taxon>Polyporaceae</taxon>
        <taxon>Trametes</taxon>
    </lineage>
</organism>
<evidence type="ECO:0000256" key="6">
    <source>
        <dbReference type="SAM" id="MobiDB-lite"/>
    </source>
</evidence>
<keyword evidence="4" id="KW-0862">Zinc</keyword>
<evidence type="ECO:0000259" key="7">
    <source>
        <dbReference type="PROSITE" id="PS50157"/>
    </source>
</evidence>
<feature type="domain" description="C2H2-type" evidence="7">
    <location>
        <begin position="190"/>
        <end position="223"/>
    </location>
</feature>
<dbReference type="Gene3D" id="3.30.160.60">
    <property type="entry name" value="Classic Zinc Finger"/>
    <property type="match status" value="2"/>
</dbReference>
<accession>A0A6G6FQF2</accession>
<evidence type="ECO:0000256" key="1">
    <source>
        <dbReference type="ARBA" id="ARBA00022723"/>
    </source>
</evidence>
<proteinExistence type="evidence at transcript level"/>
<keyword evidence="1" id="KW-0479">Metal-binding</keyword>
<reference evidence="8" key="1">
    <citation type="journal article" date="2019" name="J. For. Res.">
        <title>Expression and analysis of zinc finger family gene in Lenzites gibbosa.</title>
        <authorList>
            <person name="Zhang J."/>
            <person name="Chi Y."/>
            <person name="Li S."/>
            <person name="Zhang J."/>
            <person name="Chen J."/>
        </authorList>
    </citation>
    <scope>NUCLEOTIDE SEQUENCE</scope>
    <source>
        <strain evidence="8">ZnF6</strain>
    </source>
</reference>
<evidence type="ECO:0000256" key="5">
    <source>
        <dbReference type="PROSITE-ProRule" id="PRU00042"/>
    </source>
</evidence>
<evidence type="ECO:0000256" key="4">
    <source>
        <dbReference type="ARBA" id="ARBA00022833"/>
    </source>
</evidence>
<feature type="compositionally biased region" description="Low complexity" evidence="6">
    <location>
        <begin position="91"/>
        <end position="105"/>
    </location>
</feature>
<feature type="domain" description="C2H2-type" evidence="7">
    <location>
        <begin position="162"/>
        <end position="189"/>
    </location>
</feature>
<dbReference type="GO" id="GO:0008270">
    <property type="term" value="F:zinc ion binding"/>
    <property type="evidence" value="ECO:0007669"/>
    <property type="project" value="UniProtKB-KW"/>
</dbReference>
<dbReference type="AlphaFoldDB" id="A0A6G6FQF2"/>
<dbReference type="EMBL" id="MK805140">
    <property type="protein sequence ID" value="QIE48413.1"/>
    <property type="molecule type" value="mRNA"/>
</dbReference>